<organism evidence="4 5">
    <name type="scientific">Parascaris equorum</name>
    <name type="common">Equine roundworm</name>
    <dbReference type="NCBI Taxonomy" id="6256"/>
    <lineage>
        <taxon>Eukaryota</taxon>
        <taxon>Metazoa</taxon>
        <taxon>Ecdysozoa</taxon>
        <taxon>Nematoda</taxon>
        <taxon>Chromadorea</taxon>
        <taxon>Rhabditida</taxon>
        <taxon>Spirurina</taxon>
        <taxon>Ascaridomorpha</taxon>
        <taxon>Ascaridoidea</taxon>
        <taxon>Ascarididae</taxon>
        <taxon>Parascaris</taxon>
    </lineage>
</organism>
<protein>
    <submittedName>
        <fullName evidence="5">ZP domain-containing protein</fullName>
    </submittedName>
</protein>
<dbReference type="InterPro" id="IPR056953">
    <property type="entry name" value="CUT_N"/>
</dbReference>
<reference evidence="5" key="1">
    <citation type="submission" date="2022-11" db="UniProtKB">
        <authorList>
            <consortium name="WormBaseParasite"/>
        </authorList>
    </citation>
    <scope>IDENTIFICATION</scope>
</reference>
<dbReference type="PROSITE" id="PS51034">
    <property type="entry name" value="ZP_2"/>
    <property type="match status" value="1"/>
</dbReference>
<dbReference type="PANTHER" id="PTHR22907:SF54">
    <property type="entry name" value="GH04558P"/>
    <property type="match status" value="1"/>
</dbReference>
<feature type="domain" description="ZP" evidence="3">
    <location>
        <begin position="13"/>
        <end position="200"/>
    </location>
</feature>
<dbReference type="PANTHER" id="PTHR22907">
    <property type="entry name" value="GH04558P"/>
    <property type="match status" value="1"/>
</dbReference>
<keyword evidence="1" id="KW-0193">Cuticle</keyword>
<evidence type="ECO:0000313" key="4">
    <source>
        <dbReference type="Proteomes" id="UP000887564"/>
    </source>
</evidence>
<sequence>MLRFKQRFIKQVECGDSALSLVFTTRTPFMGRVYVRGLADDERCFRSFADNLEQTTFSIVIQIGDCAMQKQRIRGSLEGVMFSLTVIVSFHSTFVTTADRAYRCMCFFRTIKRLNSAIDMVPISALDLHSSMKVPSCSYTIHTESVEGPEVMYARLNLNPMLEKAMGYIWKRYISVDADGCPIDRTVQPNLEYDLKYNRV</sequence>
<evidence type="ECO:0000313" key="5">
    <source>
        <dbReference type="WBParaSite" id="PEQ_0000297001-mRNA-1"/>
    </source>
</evidence>
<keyword evidence="4" id="KW-1185">Reference proteome</keyword>
<name>A0A914RE02_PAREQ</name>
<proteinExistence type="predicted"/>
<evidence type="ECO:0000259" key="3">
    <source>
        <dbReference type="PROSITE" id="PS51034"/>
    </source>
</evidence>
<dbReference type="Pfam" id="PF25057">
    <property type="entry name" value="CUT_N"/>
    <property type="match status" value="1"/>
</dbReference>
<dbReference type="Proteomes" id="UP000887564">
    <property type="component" value="Unplaced"/>
</dbReference>
<dbReference type="InterPro" id="IPR001507">
    <property type="entry name" value="ZP_dom"/>
</dbReference>
<accession>A0A914RE02</accession>
<dbReference type="SMART" id="SM00241">
    <property type="entry name" value="ZP"/>
    <property type="match status" value="1"/>
</dbReference>
<dbReference type="WBParaSite" id="PEQ_0000297001-mRNA-1">
    <property type="protein sequence ID" value="PEQ_0000297001-mRNA-1"/>
    <property type="gene ID" value="PEQ_0000297001"/>
</dbReference>
<dbReference type="GO" id="GO:0042302">
    <property type="term" value="F:structural constituent of cuticle"/>
    <property type="evidence" value="ECO:0007669"/>
    <property type="project" value="UniProtKB-KW"/>
</dbReference>
<dbReference type="InterPro" id="IPR051962">
    <property type="entry name" value="Cuticlin"/>
</dbReference>
<evidence type="ECO:0000256" key="1">
    <source>
        <dbReference type="ARBA" id="ARBA00022460"/>
    </source>
</evidence>
<keyword evidence="2" id="KW-0732">Signal</keyword>
<evidence type="ECO:0000256" key="2">
    <source>
        <dbReference type="ARBA" id="ARBA00022729"/>
    </source>
</evidence>
<dbReference type="AlphaFoldDB" id="A0A914RE02"/>